<dbReference type="VEuPathDB" id="TriTrypDB:TCSYLVIO_007102"/>
<feature type="transmembrane region" description="Helical" evidence="1">
    <location>
        <begin position="119"/>
        <end position="141"/>
    </location>
</feature>
<dbReference type="VEuPathDB" id="TriTrypDB:C4B63_26g322"/>
<dbReference type="VEuPathDB" id="TriTrypDB:TCDM_03050"/>
<dbReference type="VEuPathDB" id="TriTrypDB:TcBrA4_0118480"/>
<dbReference type="VEuPathDB" id="TriTrypDB:ECC02_004783"/>
<organism evidence="2 3">
    <name type="scientific">Trypanosoma cruzi</name>
    <dbReference type="NCBI Taxonomy" id="5693"/>
    <lineage>
        <taxon>Eukaryota</taxon>
        <taxon>Discoba</taxon>
        <taxon>Euglenozoa</taxon>
        <taxon>Kinetoplastea</taxon>
        <taxon>Metakinetoplastina</taxon>
        <taxon>Trypanosomatida</taxon>
        <taxon>Trypanosomatidae</taxon>
        <taxon>Trypanosoma</taxon>
        <taxon>Schizotrypanum</taxon>
    </lineage>
</organism>
<dbReference type="VEuPathDB" id="TriTrypDB:C3747_112g158"/>
<dbReference type="AlphaFoldDB" id="A0A2V2VFL6"/>
<evidence type="ECO:0000313" key="3">
    <source>
        <dbReference type="Proteomes" id="UP000246121"/>
    </source>
</evidence>
<dbReference type="EMBL" id="PRFA01000026">
    <property type="protein sequence ID" value="PWU94406.1"/>
    <property type="molecule type" value="Genomic_DNA"/>
</dbReference>
<reference evidence="2 3" key="1">
    <citation type="journal article" date="2018" name="Microb. Genom.">
        <title>Expanding an expanded genome: long-read sequencing of Trypanosoma cruzi.</title>
        <authorList>
            <person name="Berna L."/>
            <person name="Rodriguez M."/>
            <person name="Chiribao M.L."/>
            <person name="Parodi-Talice A."/>
            <person name="Pita S."/>
            <person name="Rijo G."/>
            <person name="Alvarez-Valin F."/>
            <person name="Robello C."/>
        </authorList>
    </citation>
    <scope>NUCLEOTIDE SEQUENCE [LARGE SCALE GENOMIC DNA]</scope>
    <source>
        <strain evidence="2 3">Dm28c</strain>
    </source>
</reference>
<dbReference type="Proteomes" id="UP000246121">
    <property type="component" value="Unassembled WGS sequence"/>
</dbReference>
<evidence type="ECO:0000313" key="2">
    <source>
        <dbReference type="EMBL" id="PWU94406.1"/>
    </source>
</evidence>
<evidence type="ECO:0000256" key="1">
    <source>
        <dbReference type="SAM" id="Phobius"/>
    </source>
</evidence>
<keyword evidence="1" id="KW-0812">Transmembrane</keyword>
<sequence length="190" mass="20954">MGKMLRRHLNFGKTTRWVGSVRTSMRSDAIACTPVRQRLLVLQILAVSALFISLSTLVAAVVRRYFLQGNSGIRLALIYCVAICFIILTVESSIGINVYTFSLLACGEGSSYHSRAFELSVGFALTIAAWAITAFCGYCSIQQGAFFRETNALLPMASRHLICLPLLLFCLVRWHVPFLCGFTRTAPGGY</sequence>
<dbReference type="VEuPathDB" id="TriTrypDB:TcCLB.506511.80"/>
<feature type="transmembrane region" description="Helical" evidence="1">
    <location>
        <begin position="75"/>
        <end position="99"/>
    </location>
</feature>
<gene>
    <name evidence="2" type="ORF">C4B63_26g322</name>
</gene>
<keyword evidence="1" id="KW-1133">Transmembrane helix</keyword>
<dbReference type="VEuPathDB" id="TriTrypDB:TcG_05285"/>
<dbReference type="VEuPathDB" id="TriTrypDB:Tc_MARK_5851"/>
<proteinExistence type="predicted"/>
<feature type="transmembrane region" description="Helical" evidence="1">
    <location>
        <begin position="40"/>
        <end position="63"/>
    </location>
</feature>
<protein>
    <submittedName>
        <fullName evidence="2">Uncharacterized protein</fullName>
    </submittedName>
</protein>
<dbReference type="Pfam" id="PF07344">
    <property type="entry name" value="Amastin"/>
    <property type="match status" value="1"/>
</dbReference>
<dbReference type="VEuPathDB" id="TriTrypDB:BCY84_02003"/>
<comment type="caution">
    <text evidence="2">The sequence shown here is derived from an EMBL/GenBank/DDBJ whole genome shotgun (WGS) entry which is preliminary data.</text>
</comment>
<feature type="transmembrane region" description="Helical" evidence="1">
    <location>
        <begin position="153"/>
        <end position="174"/>
    </location>
</feature>
<accession>A0A2V2VFL6</accession>
<keyword evidence="1" id="KW-0472">Membrane</keyword>
<dbReference type="InterPro" id="IPR009944">
    <property type="entry name" value="Amastin"/>
</dbReference>
<name>A0A2V2VFL6_TRYCR</name>
<dbReference type="VEuPathDB" id="TriTrypDB:TcCL_Unassigned02331"/>